<keyword evidence="4" id="KW-0378">Hydrolase</keyword>
<evidence type="ECO:0000313" key="10">
    <source>
        <dbReference type="EMBL" id="KAF2404312.1"/>
    </source>
</evidence>
<sequence length="637" mass="70926">MSEPGPWAEALGRVAFEFAQFQPFLPTFIHTIASALFPIVAGAHASLSCPSSATRKSKKANPPIDNDVDDEEPEEVQPLESLGLMDAITIPLAAAASLGGLYYLTRVLEDFSLVNKILNWYMAIFAVIGLSGLISDVLMLGHSLVLPMWFAFDGEFWRVDATARQATNITAAGKGTRVRQSPLPGFLGGICPSSLNRILWTCRDMGLAKWTVKFYIRGLFRTQFHFGLTNIVGAILGLTTVWFYNFVYKNWVLTNLTAFAFAYSAIQLVTPTDFKIGSLILMSLFVYDIVMVFYTPMMITVAKAVEAPIMLQIPRPAPEGAPPGRQYHSILGLGDVIVPGLMMSLALRFDLYLHYLRKQTPGENGMIKAQYVSPCKNWANYFWTSTWIFPRELPTPLRTGSFSKTYFTASVVGYVLGMTVTTAVMHIYKHGQPALLYLVPTVLIAIWGTALVRGEIGIIWKFTEESVHPEAAEKETKGSKRKLEEASDEKELTSDQKEAKSDQKEATSDEKEATSDEDEKEAMSDEKETTSKEKEATSDEKVPTSGDSGTSEAEPDKSKASSPRTPTKQARAMEAKIKKLEQKLQAHSEPYILFFAIERHASQRHLRGDIGLVPKWTVLDKKLENYNQRSGKRLRTK</sequence>
<dbReference type="PANTHER" id="PTHR12174:SF23">
    <property type="entry name" value="MINOR HISTOCOMPATIBILITY ANTIGEN H13"/>
    <property type="match status" value="1"/>
</dbReference>
<comment type="subcellular location">
    <subcellularLocation>
        <location evidence="1">Endoplasmic reticulum membrane</location>
        <topology evidence="1">Multi-pass membrane protein</topology>
    </subcellularLocation>
</comment>
<feature type="compositionally biased region" description="Basic and acidic residues" evidence="8">
    <location>
        <begin position="521"/>
        <end position="542"/>
    </location>
</feature>
<evidence type="ECO:0000256" key="1">
    <source>
        <dbReference type="ARBA" id="ARBA00004477"/>
    </source>
</evidence>
<feature type="transmembrane region" description="Helical" evidence="9">
    <location>
        <begin position="406"/>
        <end position="428"/>
    </location>
</feature>
<proteinExistence type="inferred from homology"/>
<dbReference type="GO" id="GO:0098553">
    <property type="term" value="C:lumenal side of endoplasmic reticulum membrane"/>
    <property type="evidence" value="ECO:0007669"/>
    <property type="project" value="TreeGrafter"/>
</dbReference>
<dbReference type="SMART" id="SM00730">
    <property type="entry name" value="PSN"/>
    <property type="match status" value="1"/>
</dbReference>
<evidence type="ECO:0000256" key="4">
    <source>
        <dbReference type="ARBA" id="ARBA00022801"/>
    </source>
</evidence>
<evidence type="ECO:0000256" key="6">
    <source>
        <dbReference type="ARBA" id="ARBA00022989"/>
    </source>
</evidence>
<dbReference type="GO" id="GO:0006465">
    <property type="term" value="P:signal peptide processing"/>
    <property type="evidence" value="ECO:0007669"/>
    <property type="project" value="TreeGrafter"/>
</dbReference>
<feature type="transmembrane region" description="Helical" evidence="9">
    <location>
        <begin position="250"/>
        <end position="269"/>
    </location>
</feature>
<dbReference type="InterPro" id="IPR006639">
    <property type="entry name" value="Preselin/SPP"/>
</dbReference>
<evidence type="ECO:0000256" key="7">
    <source>
        <dbReference type="ARBA" id="ARBA00023136"/>
    </source>
</evidence>
<feature type="transmembrane region" description="Helical" evidence="9">
    <location>
        <begin position="28"/>
        <end position="49"/>
    </location>
</feature>
<dbReference type="PANTHER" id="PTHR12174">
    <property type="entry name" value="SIGNAL PEPTIDE PEPTIDASE"/>
    <property type="match status" value="1"/>
</dbReference>
<keyword evidence="5" id="KW-0256">Endoplasmic reticulum</keyword>
<feature type="transmembrane region" description="Helical" evidence="9">
    <location>
        <begin position="87"/>
        <end position="105"/>
    </location>
</feature>
<evidence type="ECO:0008006" key="12">
    <source>
        <dbReference type="Google" id="ProtNLM"/>
    </source>
</evidence>
<name>A0A6G1I7S1_9PEZI</name>
<dbReference type="GO" id="GO:0033619">
    <property type="term" value="P:membrane protein proteolysis"/>
    <property type="evidence" value="ECO:0007669"/>
    <property type="project" value="TreeGrafter"/>
</dbReference>
<accession>A0A6G1I7S1</accession>
<feature type="region of interest" description="Disordered" evidence="8">
    <location>
        <begin position="468"/>
        <end position="574"/>
    </location>
</feature>
<dbReference type="EMBL" id="ML996688">
    <property type="protein sequence ID" value="KAF2404312.1"/>
    <property type="molecule type" value="Genomic_DNA"/>
</dbReference>
<dbReference type="GO" id="GO:0098554">
    <property type="term" value="C:cytoplasmic side of endoplasmic reticulum membrane"/>
    <property type="evidence" value="ECO:0007669"/>
    <property type="project" value="TreeGrafter"/>
</dbReference>
<comment type="similarity">
    <text evidence="2">Belongs to the peptidase A22B family.</text>
</comment>
<dbReference type="Proteomes" id="UP000799640">
    <property type="component" value="Unassembled WGS sequence"/>
</dbReference>
<feature type="transmembrane region" description="Helical" evidence="9">
    <location>
        <begin position="224"/>
        <end position="244"/>
    </location>
</feature>
<dbReference type="GO" id="GO:0042500">
    <property type="term" value="F:aspartic endopeptidase activity, intramembrane cleaving"/>
    <property type="evidence" value="ECO:0007669"/>
    <property type="project" value="InterPro"/>
</dbReference>
<evidence type="ECO:0000256" key="9">
    <source>
        <dbReference type="SAM" id="Phobius"/>
    </source>
</evidence>
<dbReference type="InterPro" id="IPR007369">
    <property type="entry name" value="Peptidase_A22B_SPP"/>
</dbReference>
<protein>
    <recommendedName>
        <fullName evidence="12">Peptidase A22B, signal peptide peptidase</fullName>
    </recommendedName>
</protein>
<organism evidence="10 11">
    <name type="scientific">Trichodelitschia bisporula</name>
    <dbReference type="NCBI Taxonomy" id="703511"/>
    <lineage>
        <taxon>Eukaryota</taxon>
        <taxon>Fungi</taxon>
        <taxon>Dikarya</taxon>
        <taxon>Ascomycota</taxon>
        <taxon>Pezizomycotina</taxon>
        <taxon>Dothideomycetes</taxon>
        <taxon>Dothideomycetes incertae sedis</taxon>
        <taxon>Phaeotrichales</taxon>
        <taxon>Phaeotrichaceae</taxon>
        <taxon>Trichodelitschia</taxon>
    </lineage>
</organism>
<feature type="compositionally biased region" description="Basic and acidic residues" evidence="8">
    <location>
        <begin position="468"/>
        <end position="514"/>
    </location>
</feature>
<feature type="region of interest" description="Disordered" evidence="8">
    <location>
        <begin position="49"/>
        <end position="73"/>
    </location>
</feature>
<gene>
    <name evidence="10" type="ORF">EJ06DRAFT_196450</name>
</gene>
<feature type="transmembrane region" description="Helical" evidence="9">
    <location>
        <begin position="117"/>
        <end position="140"/>
    </location>
</feature>
<dbReference type="AlphaFoldDB" id="A0A6G1I7S1"/>
<evidence type="ECO:0000256" key="5">
    <source>
        <dbReference type="ARBA" id="ARBA00022824"/>
    </source>
</evidence>
<keyword evidence="7 9" id="KW-0472">Membrane</keyword>
<evidence type="ECO:0000256" key="3">
    <source>
        <dbReference type="ARBA" id="ARBA00022692"/>
    </source>
</evidence>
<keyword evidence="6 9" id="KW-1133">Transmembrane helix</keyword>
<evidence type="ECO:0000256" key="8">
    <source>
        <dbReference type="SAM" id="MobiDB-lite"/>
    </source>
</evidence>
<reference evidence="10" key="1">
    <citation type="journal article" date="2020" name="Stud. Mycol.">
        <title>101 Dothideomycetes genomes: a test case for predicting lifestyles and emergence of pathogens.</title>
        <authorList>
            <person name="Haridas S."/>
            <person name="Albert R."/>
            <person name="Binder M."/>
            <person name="Bloem J."/>
            <person name="Labutti K."/>
            <person name="Salamov A."/>
            <person name="Andreopoulos B."/>
            <person name="Baker S."/>
            <person name="Barry K."/>
            <person name="Bills G."/>
            <person name="Bluhm B."/>
            <person name="Cannon C."/>
            <person name="Castanera R."/>
            <person name="Culley D."/>
            <person name="Daum C."/>
            <person name="Ezra D."/>
            <person name="Gonzalez J."/>
            <person name="Henrissat B."/>
            <person name="Kuo A."/>
            <person name="Liang C."/>
            <person name="Lipzen A."/>
            <person name="Lutzoni F."/>
            <person name="Magnuson J."/>
            <person name="Mondo S."/>
            <person name="Nolan M."/>
            <person name="Ohm R."/>
            <person name="Pangilinan J."/>
            <person name="Park H.-J."/>
            <person name="Ramirez L."/>
            <person name="Alfaro M."/>
            <person name="Sun H."/>
            <person name="Tritt A."/>
            <person name="Yoshinaga Y."/>
            <person name="Zwiers L.-H."/>
            <person name="Turgeon B."/>
            <person name="Goodwin S."/>
            <person name="Spatafora J."/>
            <person name="Crous P."/>
            <person name="Grigoriev I."/>
        </authorList>
    </citation>
    <scope>NUCLEOTIDE SEQUENCE</scope>
    <source>
        <strain evidence="10">CBS 262.69</strain>
    </source>
</reference>
<keyword evidence="11" id="KW-1185">Reference proteome</keyword>
<feature type="transmembrane region" description="Helical" evidence="9">
    <location>
        <begin position="276"/>
        <end position="294"/>
    </location>
</feature>
<dbReference type="OrthoDB" id="29661at2759"/>
<dbReference type="Pfam" id="PF04258">
    <property type="entry name" value="Peptidase_A22B"/>
    <property type="match status" value="1"/>
</dbReference>
<evidence type="ECO:0000256" key="2">
    <source>
        <dbReference type="ARBA" id="ARBA00006859"/>
    </source>
</evidence>
<evidence type="ECO:0000313" key="11">
    <source>
        <dbReference type="Proteomes" id="UP000799640"/>
    </source>
</evidence>
<keyword evidence="3 9" id="KW-0812">Transmembrane</keyword>
<feature type="transmembrane region" description="Helical" evidence="9">
    <location>
        <begin position="434"/>
        <end position="452"/>
    </location>
</feature>